<gene>
    <name evidence="3" type="ORF">PSON_ATCC_30995.1.T0060578</name>
</gene>
<feature type="transmembrane region" description="Helical" evidence="2">
    <location>
        <begin position="23"/>
        <end position="42"/>
    </location>
</feature>
<sequence length="464" mass="54748">MVYTYIKNKFAEYQNNPNLKKHIIVNFTLIALTLILVWVFQIEELQEDKNLNQVQSEDSLFQNFLKILDYLLDYLLYFLLFLEIIALMVQIKFIISDKEKQENPLTLPILQSLSEKSFKSSNYAFQSVNQGKNEMEMQDIQKLKTQETKSIPIPPNQELIENPEQKTSQEAAQSNTKLNSSNSIPKIPLLPDFQTSQINQVLPAPYSVTENQLKQIENSDNVKSEQIIYSKLLGRAQQLKNGNYVNIYIIQKCEKQSTCNFFWISQKKSTDYICLNCDQENKILGKIVQFNKENNQQNKQNQPIQFLLSNKFENQLLEICKIYKDELKFCYNFEICGFFWFQNSLDLDDQYQYYCPICMHIYQIEHQQKYSNFKVVTSKCSYCKQVASEYFQPNCFHPYHFECLKEIAQIKNQTKILCVFCNVNITNCLKQNKLLTKEDFEKILSNQIQIIKQGYMHEGIEDLE</sequence>
<feature type="transmembrane region" description="Helical" evidence="2">
    <location>
        <begin position="74"/>
        <end position="95"/>
    </location>
</feature>
<evidence type="ECO:0008006" key="5">
    <source>
        <dbReference type="Google" id="ProtNLM"/>
    </source>
</evidence>
<feature type="compositionally biased region" description="Polar residues" evidence="1">
    <location>
        <begin position="165"/>
        <end position="180"/>
    </location>
</feature>
<dbReference type="OrthoDB" id="312424at2759"/>
<keyword evidence="2" id="KW-0812">Transmembrane</keyword>
<name>A0A8S1KII8_9CILI</name>
<comment type="caution">
    <text evidence="3">The sequence shown here is derived from an EMBL/GenBank/DDBJ whole genome shotgun (WGS) entry which is preliminary data.</text>
</comment>
<proteinExistence type="predicted"/>
<protein>
    <recommendedName>
        <fullName evidence="5">RING-type domain-containing protein</fullName>
    </recommendedName>
</protein>
<evidence type="ECO:0000256" key="2">
    <source>
        <dbReference type="SAM" id="Phobius"/>
    </source>
</evidence>
<evidence type="ECO:0000313" key="4">
    <source>
        <dbReference type="Proteomes" id="UP000692954"/>
    </source>
</evidence>
<keyword evidence="2" id="KW-0472">Membrane</keyword>
<dbReference type="Proteomes" id="UP000692954">
    <property type="component" value="Unassembled WGS sequence"/>
</dbReference>
<dbReference type="AlphaFoldDB" id="A0A8S1KII8"/>
<feature type="region of interest" description="Disordered" evidence="1">
    <location>
        <begin position="147"/>
        <end position="180"/>
    </location>
</feature>
<evidence type="ECO:0000256" key="1">
    <source>
        <dbReference type="SAM" id="MobiDB-lite"/>
    </source>
</evidence>
<accession>A0A8S1KII8</accession>
<keyword evidence="4" id="KW-1185">Reference proteome</keyword>
<evidence type="ECO:0000313" key="3">
    <source>
        <dbReference type="EMBL" id="CAD8052682.1"/>
    </source>
</evidence>
<reference evidence="3" key="1">
    <citation type="submission" date="2021-01" db="EMBL/GenBank/DDBJ databases">
        <authorList>
            <consortium name="Genoscope - CEA"/>
            <person name="William W."/>
        </authorList>
    </citation>
    <scope>NUCLEOTIDE SEQUENCE</scope>
</reference>
<keyword evidence="2" id="KW-1133">Transmembrane helix</keyword>
<dbReference type="EMBL" id="CAJJDN010000006">
    <property type="protein sequence ID" value="CAD8052682.1"/>
    <property type="molecule type" value="Genomic_DNA"/>
</dbReference>
<organism evidence="3 4">
    <name type="scientific">Paramecium sonneborni</name>
    <dbReference type="NCBI Taxonomy" id="65129"/>
    <lineage>
        <taxon>Eukaryota</taxon>
        <taxon>Sar</taxon>
        <taxon>Alveolata</taxon>
        <taxon>Ciliophora</taxon>
        <taxon>Intramacronucleata</taxon>
        <taxon>Oligohymenophorea</taxon>
        <taxon>Peniculida</taxon>
        <taxon>Parameciidae</taxon>
        <taxon>Paramecium</taxon>
    </lineage>
</organism>